<keyword evidence="2" id="KW-1185">Reference proteome</keyword>
<dbReference type="Proteomes" id="UP000790377">
    <property type="component" value="Unassembled WGS sequence"/>
</dbReference>
<name>A0ACB8A2L2_9AGAM</name>
<dbReference type="EMBL" id="MU267966">
    <property type="protein sequence ID" value="KAH7906868.1"/>
    <property type="molecule type" value="Genomic_DNA"/>
</dbReference>
<accession>A0ACB8A2L2</accession>
<organism evidence="1 2">
    <name type="scientific">Hygrophoropsis aurantiaca</name>
    <dbReference type="NCBI Taxonomy" id="72124"/>
    <lineage>
        <taxon>Eukaryota</taxon>
        <taxon>Fungi</taxon>
        <taxon>Dikarya</taxon>
        <taxon>Basidiomycota</taxon>
        <taxon>Agaricomycotina</taxon>
        <taxon>Agaricomycetes</taxon>
        <taxon>Agaricomycetidae</taxon>
        <taxon>Boletales</taxon>
        <taxon>Coniophorineae</taxon>
        <taxon>Hygrophoropsidaceae</taxon>
        <taxon>Hygrophoropsis</taxon>
    </lineage>
</organism>
<proteinExistence type="predicted"/>
<gene>
    <name evidence="1" type="ORF">BJ138DRAFT_1217944</name>
</gene>
<sequence>MSGKGDVPTLRLTHKRTMSPAPAVDASPVFKALHPAKAKYPVTASKFIGASPSVTGLASAASHGDKSPSTLTFGSAHSKSNSHDSLSASPVFKKAQGHARKRSSFVPIQYLEGQRDNGYDSPSLPIPPEARRNLGLAGTMGGSIGSDAGIELDASDPDSDIPDELQVILQQSDDGSLHEVDDTMSFSPRHAHPPLPSPGLPPEMPLPLPVPSPTDTPVFRAQLIDEEDNHADIEEAGMSEEDDTKKSGSDFTGELQKLNESGGSDRRSFVEQLKNTFRAPAKIDLRYDFGMQLDIEAPPEHTYDQYVEFSPQGFPMDVNAEPSLLPGTDSLASSNQTDDSAMDVDTRNILKNMSSVGSRPSDGQLNTDFKFGGRPSPARSTEQPQAERPITLADIIPPPALAHSLSGASMEIDESAL</sequence>
<comment type="caution">
    <text evidence="1">The sequence shown here is derived from an EMBL/GenBank/DDBJ whole genome shotgun (WGS) entry which is preliminary data.</text>
</comment>
<reference evidence="1" key="1">
    <citation type="journal article" date="2021" name="New Phytol.">
        <title>Evolutionary innovations through gain and loss of genes in the ectomycorrhizal Boletales.</title>
        <authorList>
            <person name="Wu G."/>
            <person name="Miyauchi S."/>
            <person name="Morin E."/>
            <person name="Kuo A."/>
            <person name="Drula E."/>
            <person name="Varga T."/>
            <person name="Kohler A."/>
            <person name="Feng B."/>
            <person name="Cao Y."/>
            <person name="Lipzen A."/>
            <person name="Daum C."/>
            <person name="Hundley H."/>
            <person name="Pangilinan J."/>
            <person name="Johnson J."/>
            <person name="Barry K."/>
            <person name="LaButti K."/>
            <person name="Ng V."/>
            <person name="Ahrendt S."/>
            <person name="Min B."/>
            <person name="Choi I.G."/>
            <person name="Park H."/>
            <person name="Plett J.M."/>
            <person name="Magnuson J."/>
            <person name="Spatafora J.W."/>
            <person name="Nagy L.G."/>
            <person name="Henrissat B."/>
            <person name="Grigoriev I.V."/>
            <person name="Yang Z.L."/>
            <person name="Xu J."/>
            <person name="Martin F.M."/>
        </authorList>
    </citation>
    <scope>NUCLEOTIDE SEQUENCE</scope>
    <source>
        <strain evidence="1">ATCC 28755</strain>
    </source>
</reference>
<evidence type="ECO:0000313" key="1">
    <source>
        <dbReference type="EMBL" id="KAH7906868.1"/>
    </source>
</evidence>
<protein>
    <submittedName>
        <fullName evidence="1">Uncharacterized protein</fullName>
    </submittedName>
</protein>
<evidence type="ECO:0000313" key="2">
    <source>
        <dbReference type="Proteomes" id="UP000790377"/>
    </source>
</evidence>